<evidence type="ECO:0000313" key="1">
    <source>
        <dbReference type="EMBL" id="MCD9646444.1"/>
    </source>
</evidence>
<keyword evidence="2" id="KW-1185">Reference proteome</keyword>
<dbReference type="EMBL" id="JACEIK010004794">
    <property type="protein sequence ID" value="MCD9646444.1"/>
    <property type="molecule type" value="Genomic_DNA"/>
</dbReference>
<dbReference type="Proteomes" id="UP000823775">
    <property type="component" value="Unassembled WGS sequence"/>
</dbReference>
<proteinExistence type="predicted"/>
<name>A0ABS8VIB1_DATST</name>
<comment type="caution">
    <text evidence="1">The sequence shown here is derived from an EMBL/GenBank/DDBJ whole genome shotgun (WGS) entry which is preliminary data.</text>
</comment>
<feature type="non-terminal residue" evidence="1">
    <location>
        <position position="1"/>
    </location>
</feature>
<evidence type="ECO:0000313" key="2">
    <source>
        <dbReference type="Proteomes" id="UP000823775"/>
    </source>
</evidence>
<organism evidence="1 2">
    <name type="scientific">Datura stramonium</name>
    <name type="common">Jimsonweed</name>
    <name type="synonym">Common thornapple</name>
    <dbReference type="NCBI Taxonomy" id="4076"/>
    <lineage>
        <taxon>Eukaryota</taxon>
        <taxon>Viridiplantae</taxon>
        <taxon>Streptophyta</taxon>
        <taxon>Embryophyta</taxon>
        <taxon>Tracheophyta</taxon>
        <taxon>Spermatophyta</taxon>
        <taxon>Magnoliopsida</taxon>
        <taxon>eudicotyledons</taxon>
        <taxon>Gunneridae</taxon>
        <taxon>Pentapetalae</taxon>
        <taxon>asterids</taxon>
        <taxon>lamiids</taxon>
        <taxon>Solanales</taxon>
        <taxon>Solanaceae</taxon>
        <taxon>Solanoideae</taxon>
        <taxon>Datureae</taxon>
        <taxon>Datura</taxon>
    </lineage>
</organism>
<protein>
    <submittedName>
        <fullName evidence="1">Uncharacterized protein</fullName>
    </submittedName>
</protein>
<sequence>KVISRCWLGDSENTELGSGLNEGFGSCCLRRITAAWGFSLQRDRYHGRIPPIMDQENNHCMHHVGVLTAIACLL</sequence>
<reference evidence="1 2" key="1">
    <citation type="journal article" date="2021" name="BMC Genomics">
        <title>Datura genome reveals duplications of psychoactive alkaloid biosynthetic genes and high mutation rate following tissue culture.</title>
        <authorList>
            <person name="Rajewski A."/>
            <person name="Carter-House D."/>
            <person name="Stajich J."/>
            <person name="Litt A."/>
        </authorList>
    </citation>
    <scope>NUCLEOTIDE SEQUENCE [LARGE SCALE GENOMIC DNA]</scope>
    <source>
        <strain evidence="1">AR-01</strain>
    </source>
</reference>
<gene>
    <name evidence="1" type="ORF">HAX54_036266</name>
</gene>
<accession>A0ABS8VIB1</accession>